<dbReference type="VEuPathDB" id="TriTrypDB:TcCLB.509745.60"/>
<evidence type="ECO:0000313" key="1">
    <source>
        <dbReference type="EMBL" id="PWV09639.1"/>
    </source>
</evidence>
<dbReference type="GO" id="GO:0003964">
    <property type="term" value="F:RNA-directed DNA polymerase activity"/>
    <property type="evidence" value="ECO:0007669"/>
    <property type="project" value="UniProtKB-KW"/>
</dbReference>
<dbReference type="VEuPathDB" id="TriTrypDB:TcCL_NonESM01758"/>
<dbReference type="Proteomes" id="UP000246078">
    <property type="component" value="Unassembled WGS sequence"/>
</dbReference>
<reference evidence="1 2" key="1">
    <citation type="journal article" date="2018" name="Microb. Genom.">
        <title>Expanding an expanded genome: long-read sequencing of Trypanosoma cruzi.</title>
        <authorList>
            <person name="Berna L."/>
            <person name="Rodriguez M."/>
            <person name="Chiribao M.L."/>
            <person name="Parodi-Talice A."/>
            <person name="Pita S."/>
            <person name="Rijo G."/>
            <person name="Alvarez-Valin F."/>
            <person name="Robello C."/>
        </authorList>
    </citation>
    <scope>NUCLEOTIDE SEQUENCE [LARGE SCALE GENOMIC DNA]</scope>
    <source>
        <strain evidence="1 2">TCC</strain>
    </source>
</reference>
<organism evidence="1 2">
    <name type="scientific">Trypanosoma cruzi</name>
    <dbReference type="NCBI Taxonomy" id="5693"/>
    <lineage>
        <taxon>Eukaryota</taxon>
        <taxon>Discoba</taxon>
        <taxon>Euglenozoa</taxon>
        <taxon>Kinetoplastea</taxon>
        <taxon>Metakinetoplastina</taxon>
        <taxon>Trypanosomatida</taxon>
        <taxon>Trypanosomatidae</taxon>
        <taxon>Trypanosoma</taxon>
        <taxon>Schizotrypanum</taxon>
    </lineage>
</organism>
<dbReference type="VEuPathDB" id="TriTrypDB:TCDM_02258"/>
<accession>A0A2V2WPM5</accession>
<dbReference type="AlphaFoldDB" id="A0A2V2WPM5"/>
<proteinExistence type="predicted"/>
<dbReference type="VEuPathDB" id="TriTrypDB:C4B63_40g39"/>
<dbReference type="VEuPathDB" id="TriTrypDB:BCY84_04253"/>
<name>A0A2V2WPM5_TRYCR</name>
<dbReference type="VEuPathDB" id="TriTrypDB:ECC02_008596"/>
<gene>
    <name evidence="1" type="ORF">C3747_76g231</name>
</gene>
<keyword evidence="1" id="KW-0808">Transferase</keyword>
<dbReference type="VEuPathDB" id="TriTrypDB:TcG_03207"/>
<keyword evidence="1" id="KW-0548">Nucleotidyltransferase</keyword>
<keyword evidence="1" id="KW-0695">RNA-directed DNA polymerase</keyword>
<dbReference type="VEuPathDB" id="TriTrypDB:C3747_76g231"/>
<sequence>MRFYSYRNRCGFASSVVNCDKSAFDAGEERRGRETVMVPRSRWHCRPWLGATDLRKIVGLKMPPGKDAVPAVTTAPPLLYSSIRFLLDQRKLRPIARVRFANARWLLKMADGLCSPATPSVCNVSGRAVASTTELREAVRFSQRHGPAGGTPLSSCRSGGAMRRIVAGEVYKYFSSG</sequence>
<dbReference type="VEuPathDB" id="TriTrypDB:TcBrA4_0025290"/>
<dbReference type="VEuPathDB" id="TriTrypDB:TcCLB.510719.200"/>
<protein>
    <submittedName>
        <fullName evidence="1">Putative telomerase reverse transcriptase</fullName>
    </submittedName>
</protein>
<comment type="caution">
    <text evidence="1">The sequence shown here is derived from an EMBL/GenBank/DDBJ whole genome shotgun (WGS) entry which is preliminary data.</text>
</comment>
<evidence type="ECO:0000313" key="2">
    <source>
        <dbReference type="Proteomes" id="UP000246078"/>
    </source>
</evidence>
<dbReference type="EMBL" id="PRFC01000076">
    <property type="protein sequence ID" value="PWV09639.1"/>
    <property type="molecule type" value="Genomic_DNA"/>
</dbReference>
<dbReference type="VEuPathDB" id="TriTrypDB:Tc_MARK_7129"/>